<protein>
    <submittedName>
        <fullName evidence="4">V8-like Glu-specific endopeptidase</fullName>
    </submittedName>
</protein>
<dbReference type="InterPro" id="IPR028994">
    <property type="entry name" value="Integrin_alpha_N"/>
</dbReference>
<accession>A0A8J7GRV4</accession>
<dbReference type="PRINTS" id="PR00722">
    <property type="entry name" value="CHYMOTRYPSIN"/>
</dbReference>
<dbReference type="InterPro" id="IPR043504">
    <property type="entry name" value="Peptidase_S1_PA_chymotrypsin"/>
</dbReference>
<evidence type="ECO:0000256" key="2">
    <source>
        <dbReference type="SAM" id="SignalP"/>
    </source>
</evidence>
<sequence>MTAAEVPLVAALAVALIVGSAVSARAAEPTVATAVEDFAYPDAAGILTQRGITLKTGDGHIQLADCDSQAGLIHLRSRSLADQACFKITGPVGYLALEIPEVYTIKGDDHAIKATLSTQGTVTSVDINRNAWTPVGEGASSGVSTLLELNATDGSAVSVTNPYPGVGTLTVGAAGRTGARGCTATLIAPEWVLSAASCFADDPNQPATVKSGPPPRPATVTFTGHPAVVVTGLVPRADRDLVLARLAFPIVGIAPAGVATAAPAVDQNLQAAGVGRTATEWAPAAPHVGAVTVTAVAGTTIAATPPAGVLCQGDAGGPAFTVPSGGGMLVAAVHSRSGQAGCLAQTSTVAAATEARVDDLASWIATNTPRRPRASSDVNGDGRTDVAMTGGGGWSTLPVAFSQGDGTATVTNAPIGEFANWATSSGVRSVTGDFNGDGRTDFALTGGPSWSTLPVAMSKGDGTFTVTNAPITDFGGWASNPAAKVVSGDFNGDGKADLALSGVSGWTCVPVAFSKGDGTFTVTCAAPGLDWLTWAANPNARLASGDFNGDGRTDLALTGGYNWSTLPVAMSKGDGTFTVTNAPIGEFANWVTSSNVRLVSGDFNADGRTDLALTGGPNWSTLPVAMSKGDGTFTVTNAPITDFGGWASNPAAKVVTGDFNGDGRADLVMTGASGWTCIPVALSNGDGTFTVTCAAPALNWVGWAAETGAKVLAGDFDGDGRADLALTGGAGWNCLPMARSKGDGTFTVTCSAPPGADWGSWAAQPGARIL</sequence>
<evidence type="ECO:0000313" key="5">
    <source>
        <dbReference type="Proteomes" id="UP000622552"/>
    </source>
</evidence>
<dbReference type="GO" id="GO:0006508">
    <property type="term" value="P:proteolysis"/>
    <property type="evidence" value="ECO:0007669"/>
    <property type="project" value="InterPro"/>
</dbReference>
<dbReference type="Pfam" id="PF13517">
    <property type="entry name" value="FG-GAP_3"/>
    <property type="match status" value="2"/>
</dbReference>
<dbReference type="SUPFAM" id="SSF69318">
    <property type="entry name" value="Integrin alpha N-terminal domain"/>
    <property type="match status" value="1"/>
</dbReference>
<keyword evidence="1 2" id="KW-0732">Signal</keyword>
<dbReference type="Gene3D" id="2.40.10.10">
    <property type="entry name" value="Trypsin-like serine proteases"/>
    <property type="match status" value="1"/>
</dbReference>
<dbReference type="Pfam" id="PF00089">
    <property type="entry name" value="Trypsin"/>
    <property type="match status" value="1"/>
</dbReference>
<proteinExistence type="predicted"/>
<dbReference type="GO" id="GO:0004252">
    <property type="term" value="F:serine-type endopeptidase activity"/>
    <property type="evidence" value="ECO:0007669"/>
    <property type="project" value="InterPro"/>
</dbReference>
<feature type="signal peptide" evidence="2">
    <location>
        <begin position="1"/>
        <end position="26"/>
    </location>
</feature>
<dbReference type="SUPFAM" id="SSF50494">
    <property type="entry name" value="Trypsin-like serine proteases"/>
    <property type="match status" value="1"/>
</dbReference>
<comment type="caution">
    <text evidence="4">The sequence shown here is derived from an EMBL/GenBank/DDBJ whole genome shotgun (WGS) entry which is preliminary data.</text>
</comment>
<organism evidence="4 5">
    <name type="scientific">Longispora fulva</name>
    <dbReference type="NCBI Taxonomy" id="619741"/>
    <lineage>
        <taxon>Bacteria</taxon>
        <taxon>Bacillati</taxon>
        <taxon>Actinomycetota</taxon>
        <taxon>Actinomycetes</taxon>
        <taxon>Micromonosporales</taxon>
        <taxon>Micromonosporaceae</taxon>
        <taxon>Longispora</taxon>
    </lineage>
</organism>
<evidence type="ECO:0000259" key="3">
    <source>
        <dbReference type="PROSITE" id="PS50240"/>
    </source>
</evidence>
<dbReference type="InterPro" id="IPR013517">
    <property type="entry name" value="FG-GAP"/>
</dbReference>
<feature type="domain" description="Peptidase S1" evidence="3">
    <location>
        <begin position="151"/>
        <end position="369"/>
    </location>
</feature>
<feature type="chain" id="PRO_5035178932" evidence="2">
    <location>
        <begin position="27"/>
        <end position="770"/>
    </location>
</feature>
<dbReference type="PANTHER" id="PTHR46580:SF4">
    <property type="entry name" value="ATP_GTP-BINDING PROTEIN"/>
    <property type="match status" value="1"/>
</dbReference>
<dbReference type="RefSeq" id="WP_197002899.1">
    <property type="nucleotide sequence ID" value="NZ_BONS01000002.1"/>
</dbReference>
<dbReference type="InterPro" id="IPR001254">
    <property type="entry name" value="Trypsin_dom"/>
</dbReference>
<keyword evidence="5" id="KW-1185">Reference proteome</keyword>
<dbReference type="InterPro" id="IPR009003">
    <property type="entry name" value="Peptidase_S1_PA"/>
</dbReference>
<dbReference type="AlphaFoldDB" id="A0A8J7GRV4"/>
<reference evidence="4" key="1">
    <citation type="submission" date="2020-11" db="EMBL/GenBank/DDBJ databases">
        <title>Sequencing the genomes of 1000 actinobacteria strains.</title>
        <authorList>
            <person name="Klenk H.-P."/>
        </authorList>
    </citation>
    <scope>NUCLEOTIDE SEQUENCE</scope>
    <source>
        <strain evidence="4">DSM 45356</strain>
    </source>
</reference>
<dbReference type="EMBL" id="JADOUF010000001">
    <property type="protein sequence ID" value="MBG6135841.1"/>
    <property type="molecule type" value="Genomic_DNA"/>
</dbReference>
<evidence type="ECO:0000256" key="1">
    <source>
        <dbReference type="ARBA" id="ARBA00022729"/>
    </source>
</evidence>
<evidence type="ECO:0000313" key="4">
    <source>
        <dbReference type="EMBL" id="MBG6135841.1"/>
    </source>
</evidence>
<dbReference type="Proteomes" id="UP000622552">
    <property type="component" value="Unassembled WGS sequence"/>
</dbReference>
<dbReference type="PANTHER" id="PTHR46580">
    <property type="entry name" value="SENSOR KINASE-RELATED"/>
    <property type="match status" value="1"/>
</dbReference>
<dbReference type="Gene3D" id="2.40.128.340">
    <property type="match status" value="3"/>
</dbReference>
<dbReference type="SMART" id="SM00020">
    <property type="entry name" value="Tryp_SPc"/>
    <property type="match status" value="1"/>
</dbReference>
<name>A0A8J7GRV4_9ACTN</name>
<gene>
    <name evidence="4" type="ORF">IW245_002035</name>
</gene>
<dbReference type="InterPro" id="IPR001314">
    <property type="entry name" value="Peptidase_S1A"/>
</dbReference>
<dbReference type="PROSITE" id="PS50240">
    <property type="entry name" value="TRYPSIN_DOM"/>
    <property type="match status" value="1"/>
</dbReference>